<evidence type="ECO:0000313" key="1">
    <source>
        <dbReference type="EMBL" id="NBI08078.1"/>
    </source>
</evidence>
<dbReference type="InterPro" id="IPR047729">
    <property type="entry name" value="Sce7726-like"/>
</dbReference>
<dbReference type="RefSeq" id="WP_160198540.1">
    <property type="nucleotide sequence ID" value="NZ_QXXA01000019.1"/>
</dbReference>
<sequence>MENNGDLILNNFFSKNTFRNLIDGRIAEKYNICINNYISEKKDLTNKMAINYIYKYLEKNYRNEYFYKNTLFNKLLLGRHSLNTTTALTEIPIAKSKADYIMINGEAVVYEIKTELDNFERLNSQIDDYYKAFTNVCLVTSESNYLKAKEKLKQTNVGIYVLTSRNTLSYRKKIMTDSTKLRYNEIFKIIRKNEFENLILSEFGYLPETTDFNYYKKCFELIKTINIEKLQSLMIKELKKRDKTMIEKYKNIVPYELRFIMYFLNLKKKDYKLLEQFLEKKWGD</sequence>
<dbReference type="Proteomes" id="UP000467132">
    <property type="component" value="Unassembled WGS sequence"/>
</dbReference>
<proteinExistence type="predicted"/>
<comment type="caution">
    <text evidence="1">The sequence shown here is derived from an EMBL/GenBank/DDBJ whole genome shotgun (WGS) entry which is preliminary data.</text>
</comment>
<name>A0A845R3B0_9CLOT</name>
<dbReference type="AlphaFoldDB" id="A0A845R3B0"/>
<dbReference type="NCBIfam" id="NF033832">
    <property type="entry name" value="sce7726_fam"/>
    <property type="match status" value="1"/>
</dbReference>
<dbReference type="OrthoDB" id="128875at2"/>
<evidence type="ECO:0008006" key="3">
    <source>
        <dbReference type="Google" id="ProtNLM"/>
    </source>
</evidence>
<reference evidence="1 2" key="1">
    <citation type="submission" date="2018-08" db="EMBL/GenBank/DDBJ databases">
        <title>Murine metabolic-syndrome-specific gut microbial biobank.</title>
        <authorList>
            <person name="Liu C."/>
        </authorList>
    </citation>
    <scope>NUCLEOTIDE SEQUENCE [LARGE SCALE GENOMIC DNA]</scope>
    <source>
        <strain evidence="1 2">583</strain>
    </source>
</reference>
<organism evidence="1 2">
    <name type="scientific">Senegalia massiliensis</name>
    <dbReference type="NCBI Taxonomy" id="1720316"/>
    <lineage>
        <taxon>Bacteria</taxon>
        <taxon>Bacillati</taxon>
        <taxon>Bacillota</taxon>
        <taxon>Clostridia</taxon>
        <taxon>Eubacteriales</taxon>
        <taxon>Clostridiaceae</taxon>
        <taxon>Senegalia</taxon>
    </lineage>
</organism>
<accession>A0A845R3B0</accession>
<evidence type="ECO:0000313" key="2">
    <source>
        <dbReference type="Proteomes" id="UP000467132"/>
    </source>
</evidence>
<dbReference type="EMBL" id="QXXA01000019">
    <property type="protein sequence ID" value="NBI08078.1"/>
    <property type="molecule type" value="Genomic_DNA"/>
</dbReference>
<gene>
    <name evidence="1" type="ORF">D3Z33_14555</name>
</gene>
<keyword evidence="2" id="KW-1185">Reference proteome</keyword>
<protein>
    <recommendedName>
        <fullName evidence="3">Sce7726 family protein</fullName>
    </recommendedName>
</protein>